<evidence type="ECO:0000256" key="1">
    <source>
        <dbReference type="ARBA" id="ARBA00008416"/>
    </source>
</evidence>
<dbReference type="RefSeq" id="WP_169664184.1">
    <property type="nucleotide sequence ID" value="NZ_CP076132.1"/>
</dbReference>
<keyword evidence="2" id="KW-0479">Metal-binding</keyword>
<protein>
    <submittedName>
        <fullName evidence="5">Pirin family protein</fullName>
    </submittedName>
</protein>
<dbReference type="CDD" id="cd02247">
    <property type="entry name" value="cupin_pirin_C"/>
    <property type="match status" value="1"/>
</dbReference>
<dbReference type="KEGG" id="fya:KMW28_05975"/>
<reference evidence="5 6" key="1">
    <citation type="submission" date="2021-05" db="EMBL/GenBank/DDBJ databases">
        <title>Comparative genomic studies on the polysaccharide-degrading batcterial strains of the Flammeovirga genus.</title>
        <authorList>
            <person name="Zewei F."/>
            <person name="Zheng Z."/>
            <person name="Yu L."/>
            <person name="Ruyue G."/>
            <person name="Yanhong M."/>
            <person name="Yuanyuan C."/>
            <person name="Jingyan G."/>
            <person name="Wenjun H."/>
        </authorList>
    </citation>
    <scope>NUCLEOTIDE SEQUENCE [LARGE SCALE GENOMIC DNA]</scope>
    <source>
        <strain evidence="5 6">NBRC:100898</strain>
    </source>
</reference>
<dbReference type="InterPro" id="IPR011051">
    <property type="entry name" value="RmlC_Cupin_sf"/>
</dbReference>
<name>A0AAX1NA39_9BACT</name>
<dbReference type="PIRSF" id="PIRSF006232">
    <property type="entry name" value="Pirin"/>
    <property type="match status" value="1"/>
</dbReference>
<dbReference type="PANTHER" id="PTHR13903:SF8">
    <property type="entry name" value="PIRIN"/>
    <property type="match status" value="1"/>
</dbReference>
<feature type="binding site" evidence="2">
    <location>
        <position position="50"/>
    </location>
    <ligand>
        <name>Fe cation</name>
        <dbReference type="ChEBI" id="CHEBI:24875"/>
    </ligand>
</feature>
<comment type="cofactor">
    <cofactor evidence="2">
        <name>Fe cation</name>
        <dbReference type="ChEBI" id="CHEBI:24875"/>
    </cofactor>
    <text evidence="2">Binds 1 Fe cation per subunit.</text>
</comment>
<dbReference type="PANTHER" id="PTHR13903">
    <property type="entry name" value="PIRIN-RELATED"/>
    <property type="match status" value="1"/>
</dbReference>
<dbReference type="Gene3D" id="2.60.120.10">
    <property type="entry name" value="Jelly Rolls"/>
    <property type="match status" value="1"/>
</dbReference>
<dbReference type="InterPro" id="IPR012093">
    <property type="entry name" value="Pirin"/>
</dbReference>
<evidence type="ECO:0000256" key="2">
    <source>
        <dbReference type="PIRSR" id="PIRSR006232-1"/>
    </source>
</evidence>
<dbReference type="AlphaFoldDB" id="A0AAX1NA39"/>
<evidence type="ECO:0000313" key="6">
    <source>
        <dbReference type="Proteomes" id="UP000678679"/>
    </source>
</evidence>
<feature type="binding site" evidence="2">
    <location>
        <position position="94"/>
    </location>
    <ligand>
        <name>Fe cation</name>
        <dbReference type="ChEBI" id="CHEBI:24875"/>
    </ligand>
</feature>
<comment type="similarity">
    <text evidence="1 3">Belongs to the pirin family.</text>
</comment>
<dbReference type="InterPro" id="IPR014710">
    <property type="entry name" value="RmlC-like_jellyroll"/>
</dbReference>
<feature type="domain" description="Pirin N-terminal" evidence="4">
    <location>
        <begin position="21"/>
        <end position="118"/>
    </location>
</feature>
<dbReference type="GO" id="GO:0046872">
    <property type="term" value="F:metal ion binding"/>
    <property type="evidence" value="ECO:0007669"/>
    <property type="project" value="UniProtKB-KW"/>
</dbReference>
<proteinExistence type="inferred from homology"/>
<dbReference type="InterPro" id="IPR003829">
    <property type="entry name" value="Pirin_N_dom"/>
</dbReference>
<dbReference type="SUPFAM" id="SSF51182">
    <property type="entry name" value="RmlC-like cupins"/>
    <property type="match status" value="1"/>
</dbReference>
<sequence>MKRQLKRKQAGRNGFQYIMDPQTRRELQPFVFFDAGKNKRDDEGMFFGMHPHSGIGIITYFEGGNLVHQDTGNNDDVIRSGGVQWINSGNGIFHAEGYQRPEDKKHQSWDLAIHQLWLQLPPELEEGETGYLNLQPEDLPVVNQVKVIAGEYQGVKSPLNVPYDLTYYDITLKAGEELTIDTPKGQTRGFVFPRTGHLMLDQEEVSLNHLSILEENEGQLHFKALQDTQFVVGLTQPKSYDIVLGGGSIHTNKASFNKAQDNIRKIAQAV</sequence>
<organism evidence="5 6">
    <name type="scientific">Flammeovirga yaeyamensis</name>
    <dbReference type="NCBI Taxonomy" id="367791"/>
    <lineage>
        <taxon>Bacteria</taxon>
        <taxon>Pseudomonadati</taxon>
        <taxon>Bacteroidota</taxon>
        <taxon>Cytophagia</taxon>
        <taxon>Cytophagales</taxon>
        <taxon>Flammeovirgaceae</taxon>
        <taxon>Flammeovirga</taxon>
    </lineage>
</organism>
<keyword evidence="2" id="KW-0408">Iron</keyword>
<accession>A0AAX1NA39</accession>
<keyword evidence="6" id="KW-1185">Reference proteome</keyword>
<feature type="binding site" evidence="2">
    <location>
        <position position="52"/>
    </location>
    <ligand>
        <name>Fe cation</name>
        <dbReference type="ChEBI" id="CHEBI:24875"/>
    </ligand>
</feature>
<evidence type="ECO:0000256" key="3">
    <source>
        <dbReference type="RuleBase" id="RU003457"/>
    </source>
</evidence>
<dbReference type="Pfam" id="PF02678">
    <property type="entry name" value="Pirin"/>
    <property type="match status" value="1"/>
</dbReference>
<evidence type="ECO:0000259" key="4">
    <source>
        <dbReference type="Pfam" id="PF02678"/>
    </source>
</evidence>
<dbReference type="EMBL" id="CP076132">
    <property type="protein sequence ID" value="QWG03125.1"/>
    <property type="molecule type" value="Genomic_DNA"/>
</dbReference>
<feature type="binding site" evidence="2">
    <location>
        <position position="96"/>
    </location>
    <ligand>
        <name>Fe cation</name>
        <dbReference type="ChEBI" id="CHEBI:24875"/>
    </ligand>
</feature>
<evidence type="ECO:0000313" key="5">
    <source>
        <dbReference type="EMBL" id="QWG03125.1"/>
    </source>
</evidence>
<dbReference type="Proteomes" id="UP000678679">
    <property type="component" value="Chromosome 1"/>
</dbReference>
<gene>
    <name evidence="5" type="ORF">KMW28_05975</name>
</gene>